<dbReference type="RefSeq" id="WP_111447276.1">
    <property type="nucleotide sequence ID" value="NZ_QKZK01000073.1"/>
</dbReference>
<evidence type="ECO:0000313" key="3">
    <source>
        <dbReference type="Proteomes" id="UP000249239"/>
    </source>
</evidence>
<dbReference type="EMBL" id="QKZK01000073">
    <property type="protein sequence ID" value="PZX09672.1"/>
    <property type="molecule type" value="Genomic_DNA"/>
</dbReference>
<evidence type="ECO:0000256" key="1">
    <source>
        <dbReference type="SAM" id="Phobius"/>
    </source>
</evidence>
<comment type="caution">
    <text evidence="2">The sequence shown here is derived from an EMBL/GenBank/DDBJ whole genome shotgun (WGS) entry which is preliminary data.</text>
</comment>
<feature type="transmembrane region" description="Helical" evidence="1">
    <location>
        <begin position="12"/>
        <end position="29"/>
    </location>
</feature>
<accession>A0A2W7NEC8</accession>
<dbReference type="Proteomes" id="UP000249239">
    <property type="component" value="Unassembled WGS sequence"/>
</dbReference>
<protein>
    <submittedName>
        <fullName evidence="2">Uncharacterized protein</fullName>
    </submittedName>
</protein>
<sequence>MTRNKKAKNPLLGIIIFVGILFIFIHLQYTTYKRAYIQQEMLTQVQGIITNVQKIKFGRGNLSNAYALTIKDIPISFAIQDNDIEAYSFIQSNEVTGRQVNLLYNQEDFNTDKNLTFHVYEVNINGRNILSIKETTRFYKIVFYISFIIPIFFITMIIYKRRTKHNIAYT</sequence>
<evidence type="ECO:0000313" key="2">
    <source>
        <dbReference type="EMBL" id="PZX09672.1"/>
    </source>
</evidence>
<gene>
    <name evidence="2" type="ORF">LX69_03525</name>
</gene>
<dbReference type="AlphaFoldDB" id="A0A2W7NEC8"/>
<keyword evidence="3" id="KW-1185">Reference proteome</keyword>
<keyword evidence="1" id="KW-1133">Transmembrane helix</keyword>
<keyword evidence="1" id="KW-0812">Transmembrane</keyword>
<keyword evidence="1" id="KW-0472">Membrane</keyword>
<reference evidence="2 3" key="1">
    <citation type="submission" date="2018-06" db="EMBL/GenBank/DDBJ databases">
        <title>Genomic Encyclopedia of Archaeal and Bacterial Type Strains, Phase II (KMG-II): from individual species to whole genera.</title>
        <authorList>
            <person name="Goeker M."/>
        </authorList>
    </citation>
    <scope>NUCLEOTIDE SEQUENCE [LARGE SCALE GENOMIC DNA]</scope>
    <source>
        <strain evidence="2 3">DSM 6779</strain>
    </source>
</reference>
<name>A0A2W7NEC8_9BACT</name>
<proteinExistence type="predicted"/>
<feature type="transmembrane region" description="Helical" evidence="1">
    <location>
        <begin position="141"/>
        <end position="159"/>
    </location>
</feature>
<organism evidence="2 3">
    <name type="scientific">Breznakibacter xylanolyticus</name>
    <dbReference type="NCBI Taxonomy" id="990"/>
    <lineage>
        <taxon>Bacteria</taxon>
        <taxon>Pseudomonadati</taxon>
        <taxon>Bacteroidota</taxon>
        <taxon>Bacteroidia</taxon>
        <taxon>Marinilabiliales</taxon>
        <taxon>Marinilabiliaceae</taxon>
        <taxon>Breznakibacter</taxon>
    </lineage>
</organism>